<evidence type="ECO:0000259" key="2">
    <source>
        <dbReference type="Pfam" id="PF13192"/>
    </source>
</evidence>
<protein>
    <recommendedName>
        <fullName evidence="2">Thioredoxin-like fold domain-containing protein</fullName>
    </recommendedName>
</protein>
<evidence type="ECO:0000256" key="1">
    <source>
        <dbReference type="SAM" id="MobiDB-lite"/>
    </source>
</evidence>
<reference evidence="3 4" key="1">
    <citation type="submission" date="2020-01" db="EMBL/GenBank/DDBJ databases">
        <title>Frigidibacter albus SP32T (=CGMCC 1.13995T).</title>
        <authorList>
            <person name="Liao X."/>
        </authorList>
    </citation>
    <scope>NUCLEOTIDE SEQUENCE [LARGE SCALE GENOMIC DNA]</scope>
    <source>
        <strain evidence="3 4">SP32</strain>
    </source>
</reference>
<feature type="domain" description="Thioredoxin-like fold" evidence="2">
    <location>
        <begin position="24"/>
        <end position="66"/>
    </location>
</feature>
<dbReference type="AlphaFoldDB" id="A0A6L8VLX3"/>
<feature type="compositionally biased region" description="Basic and acidic residues" evidence="1">
    <location>
        <begin position="1"/>
        <end position="13"/>
    </location>
</feature>
<name>A0A6L8VLX3_9RHOB</name>
<dbReference type="Proteomes" id="UP000477083">
    <property type="component" value="Unassembled WGS sequence"/>
</dbReference>
<dbReference type="EMBL" id="WWNR01000012">
    <property type="protein sequence ID" value="MZQ90756.1"/>
    <property type="molecule type" value="Genomic_DNA"/>
</dbReference>
<evidence type="ECO:0000313" key="3">
    <source>
        <dbReference type="EMBL" id="MZQ90756.1"/>
    </source>
</evidence>
<organism evidence="3 4">
    <name type="scientific">Frigidibacter albus</name>
    <dbReference type="NCBI Taxonomy" id="1465486"/>
    <lineage>
        <taxon>Bacteria</taxon>
        <taxon>Pseudomonadati</taxon>
        <taxon>Pseudomonadota</taxon>
        <taxon>Alphaproteobacteria</taxon>
        <taxon>Rhodobacterales</taxon>
        <taxon>Paracoccaceae</taxon>
        <taxon>Frigidibacter</taxon>
    </lineage>
</organism>
<evidence type="ECO:0000313" key="4">
    <source>
        <dbReference type="Proteomes" id="UP000477083"/>
    </source>
</evidence>
<accession>A0A6L8VLX3</accession>
<dbReference type="Gene3D" id="3.40.30.10">
    <property type="entry name" value="Glutaredoxin"/>
    <property type="match status" value="1"/>
</dbReference>
<comment type="caution">
    <text evidence="3">The sequence shown here is derived from an EMBL/GenBank/DDBJ whole genome shotgun (WGS) entry which is preliminary data.</text>
</comment>
<gene>
    <name evidence="3" type="ORF">GS660_16815</name>
</gene>
<dbReference type="OrthoDB" id="9800630at2"/>
<dbReference type="Pfam" id="PF13192">
    <property type="entry name" value="Thioredoxin_3"/>
    <property type="match status" value="1"/>
</dbReference>
<dbReference type="InterPro" id="IPR012336">
    <property type="entry name" value="Thioredoxin-like_fold"/>
</dbReference>
<feature type="region of interest" description="Disordered" evidence="1">
    <location>
        <begin position="1"/>
        <end position="22"/>
    </location>
</feature>
<sequence length="66" mass="7066">MRDLIEGETDRRPMPKPPRSAGQEAEIIKITDIAGHGVMATPALMIDGRLVSSGIVLTAKEIGQLL</sequence>
<keyword evidence="4" id="KW-1185">Reference proteome</keyword>
<proteinExistence type="predicted"/>